<evidence type="ECO:0000256" key="2">
    <source>
        <dbReference type="ARBA" id="ARBA00022692"/>
    </source>
</evidence>
<dbReference type="InterPro" id="IPR023494">
    <property type="entry name" value="Cyt_c_bgen_Ccs1/CcsB/ResB"/>
</dbReference>
<dbReference type="EMBL" id="VFOK01000001">
    <property type="protein sequence ID" value="TQL32011.1"/>
    <property type="molecule type" value="Genomic_DNA"/>
</dbReference>
<keyword evidence="3" id="KW-0201">Cytochrome c-type biogenesis</keyword>
<keyword evidence="5 7" id="KW-0472">Membrane</keyword>
<evidence type="ECO:0000256" key="7">
    <source>
        <dbReference type="SAM" id="Phobius"/>
    </source>
</evidence>
<comment type="subcellular location">
    <subcellularLocation>
        <location evidence="1">Membrane</location>
        <topology evidence="1">Multi-pass membrane protein</topology>
    </subcellularLocation>
</comment>
<evidence type="ECO:0000313" key="9">
    <source>
        <dbReference type="EMBL" id="TQL32011.1"/>
    </source>
</evidence>
<dbReference type="Pfam" id="PF05140">
    <property type="entry name" value="ResB"/>
    <property type="match status" value="1"/>
</dbReference>
<evidence type="ECO:0000256" key="1">
    <source>
        <dbReference type="ARBA" id="ARBA00004141"/>
    </source>
</evidence>
<accession>A0A542X855</accession>
<proteinExistence type="predicted"/>
<dbReference type="GO" id="GO:0016020">
    <property type="term" value="C:membrane"/>
    <property type="evidence" value="ECO:0007669"/>
    <property type="project" value="UniProtKB-SubCell"/>
</dbReference>
<evidence type="ECO:0000313" key="10">
    <source>
        <dbReference type="Proteomes" id="UP000318336"/>
    </source>
</evidence>
<feature type="domain" description="ResB-like" evidence="8">
    <location>
        <begin position="46"/>
        <end position="526"/>
    </location>
</feature>
<name>A0A542X855_9MICO</name>
<dbReference type="Proteomes" id="UP000318336">
    <property type="component" value="Unassembled WGS sequence"/>
</dbReference>
<protein>
    <submittedName>
        <fullName evidence="9">Cytochrome c biogenesis protein</fullName>
    </submittedName>
</protein>
<sequence>MTDQKTSVAPADEAERKQRPGRERTPAPRLGVIGMARWFWRQLTAMRTALFLLLLLAIAALPGSIWPQRGIDAARVADYLQRNPELGPWLDRFGFFDVYSTPWFAAIYLLLVISLLGCVIPRMRQQWRASRAVPPVAPRRLKRLPSYVEEEVDGTPEDVFERAREVMRGKRFRTREGDTWISGEVGLLRELGNLIFHVSLVVIIVSMALGNLTGWRGDVIVPEGTSFASTASRYDTLDPGPWVDVDGFSPWTLQLNDLSVNFEDRVDPSSTQYGQPRDFRADITTQGEDAPAERQELAVNHPVRQDNTSIYLLGNGYAPRVTVRDAAGKVIYQQATPFLPQDNTYTSTGAIKVTGASPQQLGFYGFFLPTLEFDEQRGPVSTFPGLKQPALVLGLYSGNLFPQGKPQSVYTLDTQSMTQVKQENGQPARLLIRPGETVQLPNGLGSISLDREVPRWAGLSVRSDPGKMPALVGAIVGLFGLLMSLVLRRRRLFVRVAAAPDSTPDTPRTLVQVGGLAKHDDPRLDSAVRQLLRSIVQRVGPTA</sequence>
<organism evidence="9 10">
    <name type="scientific">Barrientosiimonas humi</name>
    <dbReference type="NCBI Taxonomy" id="999931"/>
    <lineage>
        <taxon>Bacteria</taxon>
        <taxon>Bacillati</taxon>
        <taxon>Actinomycetota</taxon>
        <taxon>Actinomycetes</taxon>
        <taxon>Micrococcales</taxon>
        <taxon>Dermacoccaceae</taxon>
        <taxon>Barrientosiimonas</taxon>
    </lineage>
</organism>
<dbReference type="PANTHER" id="PTHR31566:SF0">
    <property type="entry name" value="CYTOCHROME C BIOGENESIS PROTEIN CCS1, CHLOROPLASTIC"/>
    <property type="match status" value="1"/>
</dbReference>
<evidence type="ECO:0000259" key="8">
    <source>
        <dbReference type="Pfam" id="PF05140"/>
    </source>
</evidence>
<gene>
    <name evidence="9" type="ORF">FB554_0126</name>
</gene>
<comment type="caution">
    <text evidence="9">The sequence shown here is derived from an EMBL/GenBank/DDBJ whole genome shotgun (WGS) entry which is preliminary data.</text>
</comment>
<reference evidence="9 10" key="1">
    <citation type="submission" date="2019-06" db="EMBL/GenBank/DDBJ databases">
        <title>Sequencing the genomes of 1000 actinobacteria strains.</title>
        <authorList>
            <person name="Klenk H.-P."/>
        </authorList>
    </citation>
    <scope>NUCLEOTIDE SEQUENCE [LARGE SCALE GENOMIC DNA]</scope>
    <source>
        <strain evidence="9 10">DSM 24617</strain>
    </source>
</reference>
<keyword evidence="10" id="KW-1185">Reference proteome</keyword>
<dbReference type="GO" id="GO:0017004">
    <property type="term" value="P:cytochrome complex assembly"/>
    <property type="evidence" value="ECO:0007669"/>
    <property type="project" value="UniProtKB-KW"/>
</dbReference>
<evidence type="ECO:0000256" key="5">
    <source>
        <dbReference type="ARBA" id="ARBA00023136"/>
    </source>
</evidence>
<feature type="transmembrane region" description="Helical" evidence="7">
    <location>
        <begin position="194"/>
        <end position="215"/>
    </location>
</feature>
<evidence type="ECO:0000256" key="4">
    <source>
        <dbReference type="ARBA" id="ARBA00022989"/>
    </source>
</evidence>
<feature type="transmembrane region" description="Helical" evidence="7">
    <location>
        <begin position="45"/>
        <end position="66"/>
    </location>
</feature>
<feature type="transmembrane region" description="Helical" evidence="7">
    <location>
        <begin position="103"/>
        <end position="121"/>
    </location>
</feature>
<dbReference type="AlphaFoldDB" id="A0A542X855"/>
<feature type="compositionally biased region" description="Basic and acidic residues" evidence="6">
    <location>
        <begin position="13"/>
        <end position="26"/>
    </location>
</feature>
<dbReference type="PANTHER" id="PTHR31566">
    <property type="entry name" value="CYTOCHROME C BIOGENESIS PROTEIN CCS1, CHLOROPLASTIC"/>
    <property type="match status" value="1"/>
</dbReference>
<evidence type="ECO:0000256" key="3">
    <source>
        <dbReference type="ARBA" id="ARBA00022748"/>
    </source>
</evidence>
<evidence type="ECO:0000256" key="6">
    <source>
        <dbReference type="SAM" id="MobiDB-lite"/>
    </source>
</evidence>
<feature type="region of interest" description="Disordered" evidence="6">
    <location>
        <begin position="1"/>
        <end position="27"/>
    </location>
</feature>
<keyword evidence="4 7" id="KW-1133">Transmembrane helix</keyword>
<feature type="transmembrane region" description="Helical" evidence="7">
    <location>
        <begin position="468"/>
        <end position="487"/>
    </location>
</feature>
<keyword evidence="2 7" id="KW-0812">Transmembrane</keyword>
<dbReference type="InterPro" id="IPR007816">
    <property type="entry name" value="ResB-like_domain"/>
</dbReference>